<dbReference type="SUPFAM" id="SSF50249">
    <property type="entry name" value="Nucleic acid-binding proteins"/>
    <property type="match status" value="1"/>
</dbReference>
<evidence type="ECO:0000259" key="6">
    <source>
        <dbReference type="PROSITE" id="PS50126"/>
    </source>
</evidence>
<dbReference type="GO" id="GO:0005840">
    <property type="term" value="C:ribosome"/>
    <property type="evidence" value="ECO:0007669"/>
    <property type="project" value="UniProtKB-KW"/>
</dbReference>
<name>A0A383E147_9ZZZZ</name>
<gene>
    <name evidence="7" type="ORF">METZ01_LOCUS503163</name>
</gene>
<proteinExistence type="inferred from homology"/>
<dbReference type="InterPro" id="IPR012340">
    <property type="entry name" value="NA-bd_OB-fold"/>
</dbReference>
<feature type="non-terminal residue" evidence="7">
    <location>
        <position position="1"/>
    </location>
</feature>
<sequence length="133" mass="14806">GKKAISIIEELTASPELNKTYLGKVQRITDFGAFVEILPGIDGLLHVSEIAHYRVGDVRDELQEGDQVLVKVINVDPSGKVRLSRKALLPPPTDSPSQNSDQETNKESTRNTSGRESRQRSDRNRGNREQVKN</sequence>
<dbReference type="InterPro" id="IPR050437">
    <property type="entry name" value="Ribos_protein_bS1-like"/>
</dbReference>
<dbReference type="FunFam" id="2.40.50.140:FF:000023">
    <property type="entry name" value="Polyribonucleotide nucleotidyltransferase"/>
    <property type="match status" value="1"/>
</dbReference>
<dbReference type="EMBL" id="UINC01221819">
    <property type="protein sequence ID" value="SVE50309.1"/>
    <property type="molecule type" value="Genomic_DNA"/>
</dbReference>
<keyword evidence="2" id="KW-0460">Magnesium</keyword>
<evidence type="ECO:0000256" key="4">
    <source>
        <dbReference type="ARBA" id="ARBA00023274"/>
    </source>
</evidence>
<evidence type="ECO:0000256" key="5">
    <source>
        <dbReference type="SAM" id="MobiDB-lite"/>
    </source>
</evidence>
<feature type="compositionally biased region" description="Basic and acidic residues" evidence="5">
    <location>
        <begin position="103"/>
        <end position="133"/>
    </location>
</feature>
<keyword evidence="3" id="KW-0689">Ribosomal protein</keyword>
<dbReference type="PANTHER" id="PTHR10724:SF7">
    <property type="entry name" value="SMALL RIBOSOMAL SUBUNIT PROTEIN BS1C"/>
    <property type="match status" value="1"/>
</dbReference>
<feature type="domain" description="S1 motif" evidence="6">
    <location>
        <begin position="18"/>
        <end position="86"/>
    </location>
</feature>
<accession>A0A383E147</accession>
<dbReference type="Pfam" id="PF00575">
    <property type="entry name" value="S1"/>
    <property type="match status" value="1"/>
</dbReference>
<feature type="region of interest" description="Disordered" evidence="5">
    <location>
        <begin position="83"/>
        <end position="133"/>
    </location>
</feature>
<evidence type="ECO:0000256" key="3">
    <source>
        <dbReference type="ARBA" id="ARBA00022980"/>
    </source>
</evidence>
<dbReference type="AlphaFoldDB" id="A0A383E147"/>
<dbReference type="PANTHER" id="PTHR10724">
    <property type="entry name" value="30S RIBOSOMAL PROTEIN S1"/>
    <property type="match status" value="1"/>
</dbReference>
<evidence type="ECO:0000256" key="1">
    <source>
        <dbReference type="ARBA" id="ARBA00006767"/>
    </source>
</evidence>
<protein>
    <recommendedName>
        <fullName evidence="6">S1 motif domain-containing protein</fullName>
    </recommendedName>
</protein>
<dbReference type="InterPro" id="IPR003029">
    <property type="entry name" value="S1_domain"/>
</dbReference>
<dbReference type="PROSITE" id="PS50126">
    <property type="entry name" value="S1"/>
    <property type="match status" value="1"/>
</dbReference>
<keyword evidence="4" id="KW-0687">Ribonucleoprotein</keyword>
<organism evidence="7">
    <name type="scientific">marine metagenome</name>
    <dbReference type="NCBI Taxonomy" id="408172"/>
    <lineage>
        <taxon>unclassified sequences</taxon>
        <taxon>metagenomes</taxon>
        <taxon>ecological metagenomes</taxon>
    </lineage>
</organism>
<dbReference type="CDD" id="cd04472">
    <property type="entry name" value="S1_PNPase"/>
    <property type="match status" value="1"/>
</dbReference>
<evidence type="ECO:0000313" key="7">
    <source>
        <dbReference type="EMBL" id="SVE50309.1"/>
    </source>
</evidence>
<evidence type="ECO:0000256" key="2">
    <source>
        <dbReference type="ARBA" id="ARBA00022842"/>
    </source>
</evidence>
<dbReference type="GO" id="GO:0006412">
    <property type="term" value="P:translation"/>
    <property type="evidence" value="ECO:0007669"/>
    <property type="project" value="TreeGrafter"/>
</dbReference>
<dbReference type="Gene3D" id="2.40.50.140">
    <property type="entry name" value="Nucleic acid-binding proteins"/>
    <property type="match status" value="1"/>
</dbReference>
<dbReference type="GO" id="GO:1990904">
    <property type="term" value="C:ribonucleoprotein complex"/>
    <property type="evidence" value="ECO:0007669"/>
    <property type="project" value="UniProtKB-KW"/>
</dbReference>
<dbReference type="GO" id="GO:0003735">
    <property type="term" value="F:structural constituent of ribosome"/>
    <property type="evidence" value="ECO:0007669"/>
    <property type="project" value="TreeGrafter"/>
</dbReference>
<reference evidence="7" key="1">
    <citation type="submission" date="2018-05" db="EMBL/GenBank/DDBJ databases">
        <authorList>
            <person name="Lanie J.A."/>
            <person name="Ng W.-L."/>
            <person name="Kazmierczak K.M."/>
            <person name="Andrzejewski T.M."/>
            <person name="Davidsen T.M."/>
            <person name="Wayne K.J."/>
            <person name="Tettelin H."/>
            <person name="Glass J.I."/>
            <person name="Rusch D."/>
            <person name="Podicherti R."/>
            <person name="Tsui H.-C.T."/>
            <person name="Winkler M.E."/>
        </authorList>
    </citation>
    <scope>NUCLEOTIDE SEQUENCE</scope>
</reference>
<dbReference type="SMART" id="SM00316">
    <property type="entry name" value="S1"/>
    <property type="match status" value="1"/>
</dbReference>
<comment type="similarity">
    <text evidence="1">Belongs to the bacterial ribosomal protein bS1 family.</text>
</comment>
<dbReference type="GO" id="GO:0003729">
    <property type="term" value="F:mRNA binding"/>
    <property type="evidence" value="ECO:0007669"/>
    <property type="project" value="TreeGrafter"/>
</dbReference>